<keyword evidence="2" id="KW-0472">Membrane</keyword>
<sequence length="884" mass="100582">MKKNKFFNFKIFTFISVFLVFLNIGYFNLNNYDKNFKKEQINSNQIGNIIEQVNGQQVYSEESDQIYPATSGALIDQDLDGLADTIYMWGDNEYGQIGINDQENDFITTPQKLDIFKYGSGSFYQLESSGTHSGVVFDSDNDGKSDQLYMWGDNRYQQLVISNSITNYSYVPMLVDFNWEGDIISLELSYGYSGVTIDTNDDGYAENLYIWGNNEDGQIGNGEKNNTILEPTLITPKDQDNWGGNIIDFEIDGHHSAVTIDTDYDGYADTLYSWGANEYGQVGNGEERNDIVSPTIITPQNGYWEGNLIDLELGSSHSGVTVDTDLNGYADTLYMWGDNYFKQLGNINSYQNEFIPTVSYGPEQNWGGDLVNFSLSGINSSIAVDTNNDHLGDVIYLWGDNSYGQIGNGTIDNQLEKGISTPTKPLNQNGEEFDWNGNVINIDLGGNSSSALIDSDYDGLGDELYLWGDNSYGQLGNSQIGVNILTPDQQNFKLENFKLENYEIIDTSNYGLEINITLEDNNDFFNKSNIPTLKLKNQDQGNIYNTTYDFLNSDPESDSYSYKINNIKSGQKYQWDEILINDQGDDFNEDLIFNINEIEILSDYKIKEASISEENITESDALIDLDFENKMNFNINNFTEEELKVRINYQDQENQYIKETIINQNEQILLDGLNSENQYTITSIDYFYQNGNYKYTFNPVNLVFWTDTLIPTFYQINNTFEIEQINSDSFQFKIGLNNVIVNEDGSLANIDNVYLIDSNNNIYEGDYVENSWESEVNSINKDSTVNSSIEQGYARFNVTQLSEKTNYNFIGISFQEDGSSASLFQESINIQTDNNFNFKLMISIILVIILAILLTLIIIYFARKYKQFKKAKVVDQDEITKVAN</sequence>
<keyword evidence="1" id="KW-0677">Repeat</keyword>
<evidence type="ECO:0000313" key="4">
    <source>
        <dbReference type="Proteomes" id="UP000019450"/>
    </source>
</evidence>
<dbReference type="eggNOG" id="COG5184">
    <property type="taxonomic scope" value="Bacteria"/>
</dbReference>
<dbReference type="PROSITE" id="PS50012">
    <property type="entry name" value="RCC1_3"/>
    <property type="match status" value="4"/>
</dbReference>
<proteinExistence type="predicted"/>
<name>W8GJK0_9MOLU</name>
<keyword evidence="2" id="KW-1133">Transmembrane helix</keyword>
<dbReference type="EMBL" id="CP006932">
    <property type="protein sequence ID" value="AHK22392.1"/>
    <property type="molecule type" value="Genomic_DNA"/>
</dbReference>
<dbReference type="STRING" id="1427984.X271_00286"/>
<dbReference type="PANTHER" id="PTHR22870:SF408">
    <property type="entry name" value="OS09G0560450 PROTEIN"/>
    <property type="match status" value="1"/>
</dbReference>
<reference evidence="3 4" key="1">
    <citation type="journal article" date="2014" name="Genome Biol. Evol.">
        <title>Phylogenomics of "Candidatus Hepatoplasma crinochetorum," a Lineage of Mollicutes Associated with Noninsect Arthropods.</title>
        <authorList>
            <person name="Leclercq S."/>
            <person name="Dittmer J."/>
            <person name="Bouchon D."/>
            <person name="Cordaux R."/>
        </authorList>
    </citation>
    <scope>NUCLEOTIDE SEQUENCE [LARGE SCALE GENOMIC DNA]</scope>
    <source>
        <strain evidence="3 4">Av</strain>
    </source>
</reference>
<dbReference type="Gene3D" id="2.130.10.30">
    <property type="entry name" value="Regulator of chromosome condensation 1/beta-lactamase-inhibitor protein II"/>
    <property type="match status" value="2"/>
</dbReference>
<keyword evidence="4" id="KW-1185">Reference proteome</keyword>
<keyword evidence="2" id="KW-0812">Transmembrane</keyword>
<dbReference type="InterPro" id="IPR009091">
    <property type="entry name" value="RCC1/BLIP-II"/>
</dbReference>
<dbReference type="SUPFAM" id="SSF50985">
    <property type="entry name" value="RCC1/BLIP-II"/>
    <property type="match status" value="2"/>
</dbReference>
<evidence type="ECO:0000256" key="1">
    <source>
        <dbReference type="ARBA" id="ARBA00022737"/>
    </source>
</evidence>
<dbReference type="Proteomes" id="UP000019450">
    <property type="component" value="Chromosome"/>
</dbReference>
<dbReference type="InterPro" id="IPR051210">
    <property type="entry name" value="Ub_ligase/GEF_domain"/>
</dbReference>
<organism evidence="3 4">
    <name type="scientific">Candidatus Hepatoplasma crinochetorum Av</name>
    <dbReference type="NCBI Taxonomy" id="1427984"/>
    <lineage>
        <taxon>Bacteria</taxon>
        <taxon>Bacillati</taxon>
        <taxon>Mycoplasmatota</taxon>
        <taxon>Mollicutes</taxon>
        <taxon>Candidatus Hepatoplasmataceae</taxon>
        <taxon>Candidatus Hepatoplasma</taxon>
    </lineage>
</organism>
<protein>
    <submittedName>
        <fullName evidence="3">Regulator of chromosome condensation (RCC1) repeat protein</fullName>
    </submittedName>
</protein>
<dbReference type="RefSeq" id="WP_025208689.1">
    <property type="nucleotide sequence ID" value="NZ_CP006932.1"/>
</dbReference>
<dbReference type="KEGG" id="hcr:X271_00286"/>
<dbReference type="OrthoDB" id="383862at2"/>
<feature type="transmembrane region" description="Helical" evidence="2">
    <location>
        <begin position="7"/>
        <end position="29"/>
    </location>
</feature>
<evidence type="ECO:0000313" key="3">
    <source>
        <dbReference type="EMBL" id="AHK22392.1"/>
    </source>
</evidence>
<evidence type="ECO:0000256" key="2">
    <source>
        <dbReference type="SAM" id="Phobius"/>
    </source>
</evidence>
<dbReference type="PANTHER" id="PTHR22870">
    <property type="entry name" value="REGULATOR OF CHROMOSOME CONDENSATION"/>
    <property type="match status" value="1"/>
</dbReference>
<accession>W8GJK0</accession>
<dbReference type="AlphaFoldDB" id="W8GJK0"/>
<dbReference type="InterPro" id="IPR000408">
    <property type="entry name" value="Reg_chr_condens"/>
</dbReference>
<dbReference type="HOGENOM" id="CLU_012307_0_0_14"/>
<feature type="transmembrane region" description="Helical" evidence="2">
    <location>
        <begin position="840"/>
        <end position="862"/>
    </location>
</feature>
<gene>
    <name evidence="3" type="ORF">X271_00286</name>
</gene>
<dbReference type="Pfam" id="PF00415">
    <property type="entry name" value="RCC1"/>
    <property type="match status" value="4"/>
</dbReference>